<gene>
    <name evidence="1" type="ORF">TIFTF001_010451</name>
</gene>
<reference evidence="1" key="1">
    <citation type="submission" date="2023-07" db="EMBL/GenBank/DDBJ databases">
        <title>draft genome sequence of fig (Ficus carica).</title>
        <authorList>
            <person name="Takahashi T."/>
            <person name="Nishimura K."/>
        </authorList>
    </citation>
    <scope>NUCLEOTIDE SEQUENCE</scope>
</reference>
<sequence>MRSTTKGFRNELKFVATCAEEFCYRRLARDEEWRDHNSYGVD</sequence>
<dbReference type="AlphaFoldDB" id="A0AA88D4I9"/>
<proteinExistence type="predicted"/>
<dbReference type="Gramene" id="FCD_00009999-RA">
    <property type="protein sequence ID" value="FCD_00009999-RA:cds"/>
    <property type="gene ID" value="FCD_00009999"/>
</dbReference>
<dbReference type="EMBL" id="BTGU01000012">
    <property type="protein sequence ID" value="GMN41217.1"/>
    <property type="molecule type" value="Genomic_DNA"/>
</dbReference>
<evidence type="ECO:0000313" key="2">
    <source>
        <dbReference type="Proteomes" id="UP001187192"/>
    </source>
</evidence>
<dbReference type="Proteomes" id="UP001187192">
    <property type="component" value="Unassembled WGS sequence"/>
</dbReference>
<evidence type="ECO:0000313" key="1">
    <source>
        <dbReference type="EMBL" id="GMN41217.1"/>
    </source>
</evidence>
<keyword evidence="2" id="KW-1185">Reference proteome</keyword>
<protein>
    <submittedName>
        <fullName evidence="1">Uncharacterized protein</fullName>
    </submittedName>
</protein>
<accession>A0AA88D4I9</accession>
<dbReference type="Gramene" id="FCD_00015142-RA">
    <property type="protein sequence ID" value="FCD_00015142-RA:cds"/>
    <property type="gene ID" value="FCD_00015142"/>
</dbReference>
<comment type="caution">
    <text evidence="1">The sequence shown here is derived from an EMBL/GenBank/DDBJ whole genome shotgun (WGS) entry which is preliminary data.</text>
</comment>
<name>A0AA88D4I9_FICCA</name>
<organism evidence="1 2">
    <name type="scientific">Ficus carica</name>
    <name type="common">Common fig</name>
    <dbReference type="NCBI Taxonomy" id="3494"/>
    <lineage>
        <taxon>Eukaryota</taxon>
        <taxon>Viridiplantae</taxon>
        <taxon>Streptophyta</taxon>
        <taxon>Embryophyta</taxon>
        <taxon>Tracheophyta</taxon>
        <taxon>Spermatophyta</taxon>
        <taxon>Magnoliopsida</taxon>
        <taxon>eudicotyledons</taxon>
        <taxon>Gunneridae</taxon>
        <taxon>Pentapetalae</taxon>
        <taxon>rosids</taxon>
        <taxon>fabids</taxon>
        <taxon>Rosales</taxon>
        <taxon>Moraceae</taxon>
        <taxon>Ficeae</taxon>
        <taxon>Ficus</taxon>
    </lineage>
</organism>